<dbReference type="AlphaFoldDB" id="A0A1X6P2A0"/>
<dbReference type="SMART" id="SM00306">
    <property type="entry name" value="HintN"/>
    <property type="match status" value="1"/>
</dbReference>
<feature type="domain" description="Hint" evidence="3">
    <location>
        <begin position="321"/>
        <end position="419"/>
    </location>
</feature>
<feature type="chain" id="PRO_5013027498" description="Hint domain-containing protein" evidence="2">
    <location>
        <begin position="41"/>
        <end position="509"/>
    </location>
</feature>
<dbReference type="SUPFAM" id="SSF51294">
    <property type="entry name" value="Hedgehog/intein (Hint) domain"/>
    <property type="match status" value="1"/>
</dbReference>
<evidence type="ECO:0000313" key="4">
    <source>
        <dbReference type="EMBL" id="OSX75001.1"/>
    </source>
</evidence>
<feature type="region of interest" description="Disordered" evidence="1">
    <location>
        <begin position="252"/>
        <end position="319"/>
    </location>
</feature>
<evidence type="ECO:0000313" key="5">
    <source>
        <dbReference type="Proteomes" id="UP000218209"/>
    </source>
</evidence>
<keyword evidence="5" id="KW-1185">Reference proteome</keyword>
<reference evidence="4 5" key="1">
    <citation type="submission" date="2017-03" db="EMBL/GenBank/DDBJ databases">
        <title>WGS assembly of Porphyra umbilicalis.</title>
        <authorList>
            <person name="Brawley S.H."/>
            <person name="Blouin N.A."/>
            <person name="Ficko-Blean E."/>
            <person name="Wheeler G.L."/>
            <person name="Lohr M."/>
            <person name="Goodson H.V."/>
            <person name="Jenkins J.W."/>
            <person name="Blaby-Haas C.E."/>
            <person name="Helliwell K.E."/>
            <person name="Chan C."/>
            <person name="Marriage T."/>
            <person name="Bhattacharya D."/>
            <person name="Klein A.S."/>
            <person name="Badis Y."/>
            <person name="Brodie J."/>
            <person name="Cao Y."/>
            <person name="Collen J."/>
            <person name="Dittami S.M."/>
            <person name="Gachon C.M."/>
            <person name="Green B.R."/>
            <person name="Karpowicz S."/>
            <person name="Kim J.W."/>
            <person name="Kudahl U."/>
            <person name="Lin S."/>
            <person name="Michel G."/>
            <person name="Mittag M."/>
            <person name="Olson B.J."/>
            <person name="Pangilinan J."/>
            <person name="Peng Y."/>
            <person name="Qiu H."/>
            <person name="Shu S."/>
            <person name="Singer J.T."/>
            <person name="Smith A.G."/>
            <person name="Sprecher B.N."/>
            <person name="Wagner V."/>
            <person name="Wang W."/>
            <person name="Wang Z.-Y."/>
            <person name="Yan J."/>
            <person name="Yarish C."/>
            <person name="Zoeuner-Riek S."/>
            <person name="Zhuang Y."/>
            <person name="Zou Y."/>
            <person name="Lindquist E.A."/>
            <person name="Grimwood J."/>
            <person name="Barry K."/>
            <person name="Rokhsar D.S."/>
            <person name="Schmutz J."/>
            <person name="Stiller J.W."/>
            <person name="Grossman A.R."/>
            <person name="Prochnik S.E."/>
        </authorList>
    </citation>
    <scope>NUCLEOTIDE SEQUENCE [LARGE SCALE GENOMIC DNA]</scope>
    <source>
        <strain evidence="4">4086291</strain>
    </source>
</reference>
<dbReference type="GO" id="GO:0016540">
    <property type="term" value="P:protein autoprocessing"/>
    <property type="evidence" value="ECO:0007669"/>
    <property type="project" value="InterPro"/>
</dbReference>
<proteinExistence type="predicted"/>
<feature type="region of interest" description="Disordered" evidence="1">
    <location>
        <begin position="462"/>
        <end position="509"/>
    </location>
</feature>
<dbReference type="InterPro" id="IPR036844">
    <property type="entry name" value="Hint_dom_sf"/>
</dbReference>
<feature type="compositionally biased region" description="Low complexity" evidence="1">
    <location>
        <begin position="291"/>
        <end position="305"/>
    </location>
</feature>
<feature type="compositionally biased region" description="Gly residues" evidence="1">
    <location>
        <begin position="259"/>
        <end position="268"/>
    </location>
</feature>
<dbReference type="InterPro" id="IPR003587">
    <property type="entry name" value="Hint_dom_N"/>
</dbReference>
<protein>
    <recommendedName>
        <fullName evidence="3">Hint domain-containing protein</fullName>
    </recommendedName>
</protein>
<gene>
    <name evidence="4" type="ORF">BU14_0258s0006</name>
</gene>
<dbReference type="PANTHER" id="PTHR11889:SF31">
    <property type="entry name" value="PROTEIN HEDGEHOG"/>
    <property type="match status" value="1"/>
</dbReference>
<name>A0A1X6P2A0_PORUM</name>
<dbReference type="PANTHER" id="PTHR11889">
    <property type="entry name" value="HEDGEHOG"/>
    <property type="match status" value="1"/>
</dbReference>
<sequence length="509" mass="49106">MRAGHHRRPRAPSHHRPPTAGGVPLLAAALVTAAAAAAAASTVGTPLGAAAAPAALAAGGALTPTIRDWDRSFFIDSYLRIADDGGAATAACPPRLSVTDSEVLPNITGGAAAGVLLLPRWLTADGASCAVPRVCLTGDAECEAAAALEAVSAPNVTVTLVASRDGYNTTGVAAADGPAGVAAVDAALTAADVGYYRGATAGVLRCGTYALEGASYWVFSTPAAEGDGGGEAPPPVALPGVDVELPAGVKATVCAPQPDGGGGGGGEGAVATPTADAGAPGSGGVAPPTPTTDAPAAAPATASAPAPAPAPSPSSQSASAAECFPADAVVSLPGGGVTPIAALTVGTPVAVPDAPARASAVLAWTHADAAGRSCDYHTLATAAGAAVTLTGGHLVPVGPAGVLTPARRVAVGDTLTVAVGPTVRPSRVVGVTVGCATGLYALHTASGETLVVGGVVVSQWTEGGGGGAPRGAPPSPPRGGWWRRQAACGRRWGEGGGSPPRQRRQRRRP</sequence>
<dbReference type="Gene3D" id="2.170.16.10">
    <property type="entry name" value="Hedgehog/Intein (Hint) domain"/>
    <property type="match status" value="1"/>
</dbReference>
<evidence type="ECO:0000256" key="1">
    <source>
        <dbReference type="SAM" id="MobiDB-lite"/>
    </source>
</evidence>
<organism evidence="4 5">
    <name type="scientific">Porphyra umbilicalis</name>
    <name type="common">Purple laver</name>
    <name type="synonym">Red alga</name>
    <dbReference type="NCBI Taxonomy" id="2786"/>
    <lineage>
        <taxon>Eukaryota</taxon>
        <taxon>Rhodophyta</taxon>
        <taxon>Bangiophyceae</taxon>
        <taxon>Bangiales</taxon>
        <taxon>Bangiaceae</taxon>
        <taxon>Porphyra</taxon>
    </lineage>
</organism>
<dbReference type="Pfam" id="PF01079">
    <property type="entry name" value="Hint"/>
    <property type="match status" value="1"/>
</dbReference>
<keyword evidence="2" id="KW-0732">Signal</keyword>
<dbReference type="Proteomes" id="UP000218209">
    <property type="component" value="Unassembled WGS sequence"/>
</dbReference>
<evidence type="ECO:0000256" key="2">
    <source>
        <dbReference type="SAM" id="SignalP"/>
    </source>
</evidence>
<dbReference type="EMBL" id="KV918921">
    <property type="protein sequence ID" value="OSX75001.1"/>
    <property type="molecule type" value="Genomic_DNA"/>
</dbReference>
<accession>A0A1X6P2A0</accession>
<dbReference type="InterPro" id="IPR001767">
    <property type="entry name" value="Hedgehog_Hint"/>
</dbReference>
<evidence type="ECO:0000259" key="3">
    <source>
        <dbReference type="SMART" id="SM00306"/>
    </source>
</evidence>
<feature type="signal peptide" evidence="2">
    <location>
        <begin position="1"/>
        <end position="40"/>
    </location>
</feature>
<dbReference type="InterPro" id="IPR050387">
    <property type="entry name" value="Hedgehog_Signaling"/>
</dbReference>
<feature type="region of interest" description="Disordered" evidence="1">
    <location>
        <begin position="1"/>
        <end position="20"/>
    </location>
</feature>
<dbReference type="CDD" id="cd00081">
    <property type="entry name" value="Hint"/>
    <property type="match status" value="1"/>
</dbReference>
<feature type="compositionally biased region" description="Basic residues" evidence="1">
    <location>
        <begin position="1"/>
        <end position="17"/>
    </location>
</feature>